<organism evidence="1 2">
    <name type="scientific">Myotis myotis</name>
    <name type="common">Greater mouse-eared bat</name>
    <name type="synonym">Vespertilio myotis</name>
    <dbReference type="NCBI Taxonomy" id="51298"/>
    <lineage>
        <taxon>Eukaryota</taxon>
        <taxon>Metazoa</taxon>
        <taxon>Chordata</taxon>
        <taxon>Craniata</taxon>
        <taxon>Vertebrata</taxon>
        <taxon>Euteleostomi</taxon>
        <taxon>Mammalia</taxon>
        <taxon>Eutheria</taxon>
        <taxon>Laurasiatheria</taxon>
        <taxon>Chiroptera</taxon>
        <taxon>Yangochiroptera</taxon>
        <taxon>Vespertilionidae</taxon>
        <taxon>Myotis</taxon>
    </lineage>
</organism>
<dbReference type="EMBL" id="JABWUV010000002">
    <property type="protein sequence ID" value="KAF6378752.1"/>
    <property type="molecule type" value="Genomic_DNA"/>
</dbReference>
<dbReference type="PROSITE" id="PS51257">
    <property type="entry name" value="PROKAR_LIPOPROTEIN"/>
    <property type="match status" value="1"/>
</dbReference>
<gene>
    <name evidence="1" type="ORF">mMyoMyo1_009674</name>
</gene>
<name>A0A7J7ZWS9_MYOMY</name>
<accession>A0A7J7ZWS9</accession>
<keyword evidence="2" id="KW-1185">Reference proteome</keyword>
<comment type="caution">
    <text evidence="1">The sequence shown here is derived from an EMBL/GenBank/DDBJ whole genome shotgun (WGS) entry which is preliminary data.</text>
</comment>
<reference evidence="1 2" key="1">
    <citation type="journal article" date="2020" name="Nature">
        <title>Six reference-quality genomes reveal evolution of bat adaptations.</title>
        <authorList>
            <person name="Jebb D."/>
            <person name="Huang Z."/>
            <person name="Pippel M."/>
            <person name="Hughes G.M."/>
            <person name="Lavrichenko K."/>
            <person name="Devanna P."/>
            <person name="Winkler S."/>
            <person name="Jermiin L.S."/>
            <person name="Skirmuntt E.C."/>
            <person name="Katzourakis A."/>
            <person name="Burkitt-Gray L."/>
            <person name="Ray D.A."/>
            <person name="Sullivan K.A.M."/>
            <person name="Roscito J.G."/>
            <person name="Kirilenko B.M."/>
            <person name="Davalos L.M."/>
            <person name="Corthals A.P."/>
            <person name="Power M.L."/>
            <person name="Jones G."/>
            <person name="Ransome R.D."/>
            <person name="Dechmann D.K.N."/>
            <person name="Locatelli A.G."/>
            <person name="Puechmaille S.J."/>
            <person name="Fedrigo O."/>
            <person name="Jarvis E.D."/>
            <person name="Hiller M."/>
            <person name="Vernes S.C."/>
            <person name="Myers E.W."/>
            <person name="Teeling E.C."/>
        </authorList>
    </citation>
    <scope>NUCLEOTIDE SEQUENCE [LARGE SCALE GENOMIC DNA]</scope>
    <source>
        <strain evidence="1">MMyoMyo1</strain>
        <tissue evidence="1">Flight muscle</tissue>
    </source>
</reference>
<dbReference type="AlphaFoldDB" id="A0A7J7ZWS9"/>
<sequence length="131" mass="14456">MNSRLVLFPKPLLHIYIWFFSCGNSALNEGALNTQRHVGRLSLQSHKLKNRAAMNQVLATPSSHGTVSCADFLVSMNVCVLRVPHLNRFSCVDSLMCLEIHVLTEALPILSIFVVSLQCGLSDGCGDWSSR</sequence>
<dbReference type="Proteomes" id="UP000527355">
    <property type="component" value="Unassembled WGS sequence"/>
</dbReference>
<evidence type="ECO:0000313" key="1">
    <source>
        <dbReference type="EMBL" id="KAF6378752.1"/>
    </source>
</evidence>
<evidence type="ECO:0000313" key="2">
    <source>
        <dbReference type="Proteomes" id="UP000527355"/>
    </source>
</evidence>
<protein>
    <submittedName>
        <fullName evidence="1">Uncharacterized protein</fullName>
    </submittedName>
</protein>
<proteinExistence type="predicted"/>